<dbReference type="EMBL" id="ML732461">
    <property type="protein sequence ID" value="KAB8067648.1"/>
    <property type="molecule type" value="Genomic_DNA"/>
</dbReference>
<dbReference type="AlphaFoldDB" id="A0A5N5WGZ5"/>
<evidence type="ECO:0000256" key="1">
    <source>
        <dbReference type="SAM" id="MobiDB-lite"/>
    </source>
</evidence>
<feature type="region of interest" description="Disordered" evidence="1">
    <location>
        <begin position="29"/>
        <end position="56"/>
    </location>
</feature>
<reference evidence="2 3" key="1">
    <citation type="submission" date="2019-04" db="EMBL/GenBank/DDBJ databases">
        <title>Friends and foes A comparative genomics study of 23 Aspergillus species from section Flavi.</title>
        <authorList>
            <consortium name="DOE Joint Genome Institute"/>
            <person name="Kjaerbolling I."/>
            <person name="Vesth T."/>
            <person name="Frisvad J.C."/>
            <person name="Nybo J.L."/>
            <person name="Theobald S."/>
            <person name="Kildgaard S."/>
            <person name="Isbrandt T."/>
            <person name="Kuo A."/>
            <person name="Sato A."/>
            <person name="Lyhne E.K."/>
            <person name="Kogle M.E."/>
            <person name="Wiebenga A."/>
            <person name="Kun R.S."/>
            <person name="Lubbers R.J."/>
            <person name="Makela M.R."/>
            <person name="Barry K."/>
            <person name="Chovatia M."/>
            <person name="Clum A."/>
            <person name="Daum C."/>
            <person name="Haridas S."/>
            <person name="He G."/>
            <person name="LaButti K."/>
            <person name="Lipzen A."/>
            <person name="Mondo S."/>
            <person name="Riley R."/>
            <person name="Salamov A."/>
            <person name="Simmons B.A."/>
            <person name="Magnuson J.K."/>
            <person name="Henrissat B."/>
            <person name="Mortensen U.H."/>
            <person name="Larsen T.O."/>
            <person name="Devries R.P."/>
            <person name="Grigoriev I.V."/>
            <person name="Machida M."/>
            <person name="Baker S.E."/>
            <person name="Andersen M.R."/>
        </authorList>
    </citation>
    <scope>NUCLEOTIDE SEQUENCE [LARGE SCALE GENOMIC DNA]</scope>
    <source>
        <strain evidence="2 3">CBS 151.66</strain>
    </source>
</reference>
<name>A0A5N5WGZ5_9EURO</name>
<evidence type="ECO:0000313" key="2">
    <source>
        <dbReference type="EMBL" id="KAB8067648.1"/>
    </source>
</evidence>
<evidence type="ECO:0000313" key="3">
    <source>
        <dbReference type="Proteomes" id="UP000326565"/>
    </source>
</evidence>
<gene>
    <name evidence="2" type="ORF">BDV29DRAFT_185805</name>
</gene>
<protein>
    <submittedName>
        <fullName evidence="2">Uncharacterized protein</fullName>
    </submittedName>
</protein>
<proteinExistence type="predicted"/>
<keyword evidence="3" id="KW-1185">Reference proteome</keyword>
<dbReference type="Proteomes" id="UP000326565">
    <property type="component" value="Unassembled WGS sequence"/>
</dbReference>
<accession>A0A5N5WGZ5</accession>
<sequence>MHPLALTPLPVALTSTGIFNSLQDKAETIKLGDRNGTDPNESRKEDQPSGPASGSNFVFPVWPLHFSERELRTYPGSSSGDV</sequence>
<feature type="compositionally biased region" description="Basic and acidic residues" evidence="1">
    <location>
        <begin position="29"/>
        <end position="47"/>
    </location>
</feature>
<organism evidence="2 3">
    <name type="scientific">Aspergillus leporis</name>
    <dbReference type="NCBI Taxonomy" id="41062"/>
    <lineage>
        <taxon>Eukaryota</taxon>
        <taxon>Fungi</taxon>
        <taxon>Dikarya</taxon>
        <taxon>Ascomycota</taxon>
        <taxon>Pezizomycotina</taxon>
        <taxon>Eurotiomycetes</taxon>
        <taxon>Eurotiomycetidae</taxon>
        <taxon>Eurotiales</taxon>
        <taxon>Aspergillaceae</taxon>
        <taxon>Aspergillus</taxon>
        <taxon>Aspergillus subgen. Circumdati</taxon>
    </lineage>
</organism>